<dbReference type="AlphaFoldDB" id="A0A1I5LGY2"/>
<dbReference type="STRING" id="223786.SAMN05216234_10327"/>
<dbReference type="InterPro" id="IPR017150">
    <property type="entry name" value="Pept_M20_glutamate_carboxypep"/>
</dbReference>
<dbReference type="InterPro" id="IPR001261">
    <property type="entry name" value="ArgE/DapE_CS"/>
</dbReference>
<dbReference type="Pfam" id="PF07687">
    <property type="entry name" value="M20_dimer"/>
    <property type="match status" value="1"/>
</dbReference>
<proteinExistence type="predicted"/>
<keyword evidence="7" id="KW-0645">Protease</keyword>
<dbReference type="InterPro" id="IPR002933">
    <property type="entry name" value="Peptidase_M20"/>
</dbReference>
<dbReference type="EMBL" id="FOXB01000003">
    <property type="protein sequence ID" value="SFO96570.1"/>
    <property type="molecule type" value="Genomic_DNA"/>
</dbReference>
<feature type="domain" description="Peptidase M20 dimerisation" evidence="6">
    <location>
        <begin position="168"/>
        <end position="269"/>
    </location>
</feature>
<dbReference type="Pfam" id="PF01546">
    <property type="entry name" value="Peptidase_M20"/>
    <property type="match status" value="1"/>
</dbReference>
<gene>
    <name evidence="7" type="ORF">SAMN05216234_10327</name>
</gene>
<sequence length="371" mass="41201">MKKRWKKDLKEVICINSYTANKKGVDNTGNLFRKWLEEIGFKTEVYQRELIGDHLHFLSKKSDKREKILLLGHLDTVFPPGTFEGFTEDENWVYGPGVCDMKGGNIVAIEALRTIYKKLGYIEDIDFLLVSDEETGSDDSKQLTKEIAKSYDKCFVFEAAGKDMDVVIGRKGIGTFEITIDGKAAHAGTSYEKGYDANLEAAIKLQKLVSLTDLQKGSTVNVGKIEGGIGANTISPYSKLLLELRYADYSEKKRLINALDEIVKTSFVKGTNARLSGSIQRDVMEPNSSQIKLVKAMEHISGQTLPTEKRGGVSDANIVASCGVVTIDGLGPFGDGDHTPKERALKSSFDERIELMTKVLIYHQRKGRICE</sequence>
<dbReference type="InterPro" id="IPR036264">
    <property type="entry name" value="Bact_exopeptidase_dim_dom"/>
</dbReference>
<dbReference type="Gene3D" id="3.40.630.10">
    <property type="entry name" value="Zn peptidases"/>
    <property type="match status" value="1"/>
</dbReference>
<evidence type="ECO:0000256" key="2">
    <source>
        <dbReference type="ARBA" id="ARBA00022723"/>
    </source>
</evidence>
<dbReference type="GO" id="GO:0046872">
    <property type="term" value="F:metal ion binding"/>
    <property type="evidence" value="ECO:0007669"/>
    <property type="project" value="UniProtKB-KW"/>
</dbReference>
<evidence type="ECO:0000313" key="7">
    <source>
        <dbReference type="EMBL" id="SFO96570.1"/>
    </source>
</evidence>
<evidence type="ECO:0000259" key="6">
    <source>
        <dbReference type="Pfam" id="PF07687"/>
    </source>
</evidence>
<organism evidence="7 8">
    <name type="scientific">Hydrogenimonas thermophila</name>
    <dbReference type="NCBI Taxonomy" id="223786"/>
    <lineage>
        <taxon>Bacteria</taxon>
        <taxon>Pseudomonadati</taxon>
        <taxon>Campylobacterota</taxon>
        <taxon>Epsilonproteobacteria</taxon>
        <taxon>Campylobacterales</taxon>
        <taxon>Hydrogenimonadaceae</taxon>
        <taxon>Hydrogenimonas</taxon>
    </lineage>
</organism>
<evidence type="ECO:0000313" key="8">
    <source>
        <dbReference type="Proteomes" id="UP000199227"/>
    </source>
</evidence>
<comment type="cofactor">
    <cofactor evidence="1">
        <name>Zn(2+)</name>
        <dbReference type="ChEBI" id="CHEBI:29105"/>
    </cofactor>
</comment>
<evidence type="ECO:0000256" key="1">
    <source>
        <dbReference type="ARBA" id="ARBA00001947"/>
    </source>
</evidence>
<feature type="active site" evidence="5">
    <location>
        <position position="75"/>
    </location>
</feature>
<dbReference type="PROSITE" id="PS00758">
    <property type="entry name" value="ARGE_DAPE_CPG2_1"/>
    <property type="match status" value="1"/>
</dbReference>
<dbReference type="PIRSF" id="PIRSF037238">
    <property type="entry name" value="Carboxypeptidase_G2"/>
    <property type="match status" value="1"/>
</dbReference>
<dbReference type="OrthoDB" id="9809784at2"/>
<protein>
    <submittedName>
        <fullName evidence="7">Glutamate carboxypeptidase</fullName>
    </submittedName>
</protein>
<dbReference type="SUPFAM" id="SSF55031">
    <property type="entry name" value="Bacterial exopeptidase dimerisation domain"/>
    <property type="match status" value="1"/>
</dbReference>
<dbReference type="PANTHER" id="PTHR43808">
    <property type="entry name" value="ACETYLORNITHINE DEACETYLASE"/>
    <property type="match status" value="1"/>
</dbReference>
<dbReference type="CDD" id="cd03885">
    <property type="entry name" value="M20_CPDG2"/>
    <property type="match status" value="1"/>
</dbReference>
<dbReference type="PANTHER" id="PTHR43808:SF9">
    <property type="entry name" value="BLL0789 PROTEIN"/>
    <property type="match status" value="1"/>
</dbReference>
<dbReference type="InterPro" id="IPR011650">
    <property type="entry name" value="Peptidase_M20_dimer"/>
</dbReference>
<dbReference type="RefSeq" id="WP_092910381.1">
    <property type="nucleotide sequence ID" value="NZ_FOXB01000003.1"/>
</dbReference>
<dbReference type="Gene3D" id="3.30.70.360">
    <property type="match status" value="1"/>
</dbReference>
<keyword evidence="2" id="KW-0479">Metal-binding</keyword>
<accession>A0A1I5LGY2</accession>
<dbReference type="SUPFAM" id="SSF53187">
    <property type="entry name" value="Zn-dependent exopeptidases"/>
    <property type="match status" value="1"/>
</dbReference>
<dbReference type="Proteomes" id="UP000199227">
    <property type="component" value="Unassembled WGS sequence"/>
</dbReference>
<evidence type="ECO:0000256" key="4">
    <source>
        <dbReference type="ARBA" id="ARBA00022833"/>
    </source>
</evidence>
<reference evidence="7 8" key="1">
    <citation type="submission" date="2016-10" db="EMBL/GenBank/DDBJ databases">
        <authorList>
            <person name="de Groot N.N."/>
        </authorList>
    </citation>
    <scope>NUCLEOTIDE SEQUENCE [LARGE SCALE GENOMIC DNA]</scope>
    <source>
        <strain evidence="7 8">EP1-55-1</strain>
    </source>
</reference>
<feature type="active site" description="Proton acceptor" evidence="5">
    <location>
        <position position="133"/>
    </location>
</feature>
<dbReference type="GO" id="GO:0004180">
    <property type="term" value="F:carboxypeptidase activity"/>
    <property type="evidence" value="ECO:0007669"/>
    <property type="project" value="UniProtKB-KW"/>
</dbReference>
<evidence type="ECO:0000256" key="5">
    <source>
        <dbReference type="PIRSR" id="PIRSR037238-1"/>
    </source>
</evidence>
<dbReference type="InterPro" id="IPR050072">
    <property type="entry name" value="Peptidase_M20A"/>
</dbReference>
<evidence type="ECO:0000256" key="3">
    <source>
        <dbReference type="ARBA" id="ARBA00022801"/>
    </source>
</evidence>
<keyword evidence="7" id="KW-0121">Carboxypeptidase</keyword>
<keyword evidence="3" id="KW-0378">Hydrolase</keyword>
<keyword evidence="8" id="KW-1185">Reference proteome</keyword>
<keyword evidence="4" id="KW-0862">Zinc</keyword>
<name>A0A1I5LGY2_9BACT</name>